<gene>
    <name evidence="6" type="primary">Brca2</name>
</gene>
<dbReference type="AlphaFoldDB" id="A0AB39Z9Q2"/>
<evidence type="ECO:0000313" key="6">
    <source>
        <dbReference type="RefSeq" id="XP_016930625.2"/>
    </source>
</evidence>
<keyword evidence="2" id="KW-0227">DNA damage</keyword>
<dbReference type="GO" id="GO:0006355">
    <property type="term" value="P:regulation of DNA-templated transcription"/>
    <property type="evidence" value="ECO:0007669"/>
    <property type="project" value="TreeGrafter"/>
</dbReference>
<dbReference type="PANTHER" id="PTHR11289:SF0">
    <property type="entry name" value="BREAST CANCER TYPE 2 SUSCEPTIBILITY PROTEIN"/>
    <property type="match status" value="1"/>
</dbReference>
<name>A0AB39Z9Q2_DROSZ</name>
<feature type="compositionally biased region" description="Basic residues" evidence="4">
    <location>
        <begin position="1055"/>
        <end position="1066"/>
    </location>
</feature>
<protein>
    <submittedName>
        <fullName evidence="6">Breast cancer type 2 susceptibility protein homolog isoform X1</fullName>
    </submittedName>
</protein>
<dbReference type="GO" id="GO:0000724">
    <property type="term" value="P:double-strand break repair via homologous recombination"/>
    <property type="evidence" value="ECO:0007669"/>
    <property type="project" value="InterPro"/>
</dbReference>
<reference evidence="6" key="1">
    <citation type="submission" date="2025-08" db="UniProtKB">
        <authorList>
            <consortium name="RefSeq"/>
        </authorList>
    </citation>
    <scope>IDENTIFICATION</scope>
</reference>
<evidence type="ECO:0000313" key="5">
    <source>
        <dbReference type="Proteomes" id="UP001652628"/>
    </source>
</evidence>
<evidence type="ECO:0000256" key="2">
    <source>
        <dbReference type="ARBA" id="ARBA00022763"/>
    </source>
</evidence>
<organism evidence="5 6">
    <name type="scientific">Drosophila suzukii</name>
    <name type="common">Spotted-wing drosophila fruit fly</name>
    <dbReference type="NCBI Taxonomy" id="28584"/>
    <lineage>
        <taxon>Eukaryota</taxon>
        <taxon>Metazoa</taxon>
        <taxon>Ecdysozoa</taxon>
        <taxon>Arthropoda</taxon>
        <taxon>Hexapoda</taxon>
        <taxon>Insecta</taxon>
        <taxon>Pterygota</taxon>
        <taxon>Neoptera</taxon>
        <taxon>Endopterygota</taxon>
        <taxon>Diptera</taxon>
        <taxon>Brachycera</taxon>
        <taxon>Muscomorpha</taxon>
        <taxon>Ephydroidea</taxon>
        <taxon>Drosophilidae</taxon>
        <taxon>Drosophila</taxon>
        <taxon>Sophophora</taxon>
    </lineage>
</organism>
<proteinExistence type="predicted"/>
<sequence>MDQDRAPASPATEKAKAYAIKKISREKESHTGEKPTLEETGSRRLPGNIMAEMALIYQADRQNSLKVGRDQGHNQRMADSTDFVALEDLLLAHCDPTPEEVVENILRDFCSSPTYVEDEDKPPCESEPWFRFRRKRIKTYSSRRVPKKENLPEVVENEEQDRLSCSSGLSVQEDLNTTSLSVVCDMDVNTSQKIRENLLNLSQYFSLRSTGPNPKIDLPSKARRDSEKPSCSRELRNGLSDSNSSAECTNNEMQSLKDDLLENGFTFEASQICDIKPQVPESLGDTLFGDSRQPTTISHSQLEVKCDEWSEADSFLDDYNTEKMTLDVEDSKPIVNQLKTEPAPLKVETPDVSVLDDIPISEWLVEMDVPDKSLEETKDSCQDIVKLEPNSQKTSEKGEDFVGFRTASDKPKEVLEEIQKRAAKLLADYEAGETHQPEMEQVHKVPIPSEFLGFRTASNKAIQMTEEMERNGAMFIAQFKSTDQTNQNHKDTNSSDFVGFRTASNKAIEMTEEMERKGAMFVAQFTTTDQTNQNHKDTNSSDFVGFRTASNKAIEMTEEMERNGAMFIAQFKTTDQSSQSKDDAFLQEIAFSEWQPTDLFDVPSTSNKLTFDEKVNEIDLPEKKTPCKNQSMTIPQLVGFRKTPYKFIEVPEEMRIKGDKLISEVESGLYQPSQKRNSHTQEYWGNNSQALGSTDFVGFKTASNKPIEVSEEMKAKAAKLIAEVESGEINQPSREAQQEVEDESDFFGFRTASNKPIVISDEMKNKAVKLMAEVAAAETFKEIPASDIHQSHRSVLNERRTEDTPAFIRLRTASSKRIGISEEMTDTAVKVTEDVQIVKPIETSKNQEKSSNSSEISVEELLGFEINDDLYFSMEENANDSIFPRLSQRTQNHLDIKDDSSVMTPKRRRDTSDGIPSSKRRARERNSAEKNPPQGGRQLVKTKSCQSELATPPQSQEIHASLSQLAGLSPLDKSTKTSVIARRNLLSLSKLRKKSSTPAETSAGKTITPAKSRFAPMAASTSTPLADRNSSLAKDSKNLRQNAEDVSPICMPPNKSRKLGLSRSRY</sequence>
<dbReference type="InterPro" id="IPR002093">
    <property type="entry name" value="BRCA2_repeat"/>
</dbReference>
<keyword evidence="3" id="KW-0234">DNA repair</keyword>
<feature type="compositionally biased region" description="Polar residues" evidence="4">
    <location>
        <begin position="1019"/>
        <end position="1033"/>
    </location>
</feature>
<dbReference type="PROSITE" id="PS50138">
    <property type="entry name" value="BRCA2_REPEAT"/>
    <property type="match status" value="2"/>
</dbReference>
<accession>A0AB39Z9Q2</accession>
<dbReference type="PANTHER" id="PTHR11289">
    <property type="entry name" value="BREAST CANCER TYPE 2 SUSCEPTIBILITY PROTEIN BRCA2"/>
    <property type="match status" value="1"/>
</dbReference>
<dbReference type="Proteomes" id="UP001652628">
    <property type="component" value="Chromosome 2R"/>
</dbReference>
<dbReference type="InterPro" id="IPR015525">
    <property type="entry name" value="BRCA2"/>
</dbReference>
<dbReference type="GeneID" id="108010275"/>
<feature type="compositionally biased region" description="Basic and acidic residues" evidence="4">
    <location>
        <begin position="218"/>
        <end position="236"/>
    </location>
</feature>
<feature type="region of interest" description="Disordered" evidence="4">
    <location>
        <begin position="210"/>
        <end position="249"/>
    </location>
</feature>
<evidence type="ECO:0000256" key="3">
    <source>
        <dbReference type="ARBA" id="ARBA00023204"/>
    </source>
</evidence>
<evidence type="ECO:0000256" key="4">
    <source>
        <dbReference type="SAM" id="MobiDB-lite"/>
    </source>
</evidence>
<feature type="region of interest" description="Disordered" evidence="4">
    <location>
        <begin position="23"/>
        <end position="44"/>
    </location>
</feature>
<dbReference type="RefSeq" id="XP_016930625.2">
    <property type="nucleotide sequence ID" value="XM_017075136.4"/>
</dbReference>
<dbReference type="CTD" id="675"/>
<feature type="region of interest" description="Disordered" evidence="4">
    <location>
        <begin position="991"/>
        <end position="1066"/>
    </location>
</feature>
<feature type="region of interest" description="Disordered" evidence="4">
    <location>
        <begin position="893"/>
        <end position="956"/>
    </location>
</feature>
<keyword evidence="5" id="KW-1185">Reference proteome</keyword>
<feature type="compositionally biased region" description="Polar residues" evidence="4">
    <location>
        <begin position="239"/>
        <end position="249"/>
    </location>
</feature>
<keyword evidence="1" id="KW-0677">Repeat</keyword>
<evidence type="ECO:0000256" key="1">
    <source>
        <dbReference type="ARBA" id="ARBA00022737"/>
    </source>
</evidence>
<feature type="compositionally biased region" description="Polar residues" evidence="4">
    <location>
        <begin position="941"/>
        <end position="956"/>
    </location>
</feature>
<feature type="compositionally biased region" description="Basic and acidic residues" evidence="4">
    <location>
        <begin position="23"/>
        <end position="42"/>
    </location>
</feature>